<evidence type="ECO:0000313" key="5">
    <source>
        <dbReference type="Proteomes" id="UP000198510"/>
    </source>
</evidence>
<dbReference type="PROSITE" id="PS51782">
    <property type="entry name" value="LYSM"/>
    <property type="match status" value="3"/>
</dbReference>
<feature type="domain" description="LysM" evidence="3">
    <location>
        <begin position="104"/>
        <end position="147"/>
    </location>
</feature>
<dbReference type="Gene3D" id="2.40.40.10">
    <property type="entry name" value="RlpA-like domain"/>
    <property type="match status" value="1"/>
</dbReference>
<dbReference type="InterPro" id="IPR036779">
    <property type="entry name" value="LysM_dom_sf"/>
</dbReference>
<dbReference type="SMART" id="SM00257">
    <property type="entry name" value="LysM"/>
    <property type="match status" value="3"/>
</dbReference>
<feature type="domain" description="LysM" evidence="3">
    <location>
        <begin position="176"/>
        <end position="219"/>
    </location>
</feature>
<dbReference type="OrthoDB" id="2149800at2"/>
<sequence>MRFFRYRHSLFVLLIALCAYLPPAQASVAPKDSIGTERKGGKLLVLHRVEPKETLYAIARRYNANVADIRDANPGQTEVLSPGQVLRVPIPEPVNRQALPANIKTHTVEASQTLFAISRMYNVTVEEIKKWNNLTSNELSVGQQLIVEPPETAALTPPPSSMPQPEELPDEPLPAGQHEVKPSETLYSIARAYGISVQDLKAWNQLTGNELSVGQRLIVSNGTEATAETPEIVTPDEAPATPVTTEEGTATVSGPLPKTTPDPTYTGEPTSRTVNITGYDKVVETGLAEVIDNVPETSKYLALHRTAPNGTILQIKNEMNGNSVFVRVIGRLPDTGNNDKVIVRISKKAFERLQAGNRRFLVEVSYIP</sequence>
<organism evidence="4 5">
    <name type="scientific">Catalinimonas alkaloidigena</name>
    <dbReference type="NCBI Taxonomy" id="1075417"/>
    <lineage>
        <taxon>Bacteria</taxon>
        <taxon>Pseudomonadati</taxon>
        <taxon>Bacteroidota</taxon>
        <taxon>Cytophagia</taxon>
        <taxon>Cytophagales</taxon>
        <taxon>Catalimonadaceae</taxon>
        <taxon>Catalinimonas</taxon>
    </lineage>
</organism>
<gene>
    <name evidence="4" type="ORF">SAMN05421823_101288</name>
</gene>
<protein>
    <submittedName>
        <fullName evidence="4">LysM repeat-containing protein</fullName>
    </submittedName>
</protein>
<dbReference type="EMBL" id="FNFO01000001">
    <property type="protein sequence ID" value="SDJ86510.1"/>
    <property type="molecule type" value="Genomic_DNA"/>
</dbReference>
<accession>A0A1G8X9T4</accession>
<dbReference type="AlphaFoldDB" id="A0A1G8X9T4"/>
<dbReference type="SUPFAM" id="SSF54106">
    <property type="entry name" value="LysM domain"/>
    <property type="match status" value="3"/>
</dbReference>
<name>A0A1G8X9T4_9BACT</name>
<feature type="chain" id="PRO_5011546404" evidence="2">
    <location>
        <begin position="27"/>
        <end position="368"/>
    </location>
</feature>
<evidence type="ECO:0000256" key="1">
    <source>
        <dbReference type="SAM" id="MobiDB-lite"/>
    </source>
</evidence>
<feature type="signal peptide" evidence="2">
    <location>
        <begin position="1"/>
        <end position="26"/>
    </location>
</feature>
<dbReference type="RefSeq" id="WP_089678172.1">
    <property type="nucleotide sequence ID" value="NZ_FNFO01000001.1"/>
</dbReference>
<dbReference type="STRING" id="1075417.SAMN05421823_101288"/>
<feature type="region of interest" description="Disordered" evidence="1">
    <location>
        <begin position="151"/>
        <end position="175"/>
    </location>
</feature>
<feature type="compositionally biased region" description="Polar residues" evidence="1">
    <location>
        <begin position="242"/>
        <end position="252"/>
    </location>
</feature>
<keyword evidence="2" id="KW-0732">Signal</keyword>
<dbReference type="PANTHER" id="PTHR33734:SF22">
    <property type="entry name" value="MEMBRANE-BOUND LYTIC MUREIN TRANSGLYCOSYLASE D"/>
    <property type="match status" value="1"/>
</dbReference>
<evidence type="ECO:0000259" key="3">
    <source>
        <dbReference type="PROSITE" id="PS51782"/>
    </source>
</evidence>
<dbReference type="Pfam" id="PF01476">
    <property type="entry name" value="LysM"/>
    <property type="match status" value="3"/>
</dbReference>
<dbReference type="Gene3D" id="3.10.350.10">
    <property type="entry name" value="LysM domain"/>
    <property type="match status" value="3"/>
</dbReference>
<evidence type="ECO:0000313" key="4">
    <source>
        <dbReference type="EMBL" id="SDJ86510.1"/>
    </source>
</evidence>
<feature type="domain" description="LysM" evidence="3">
    <location>
        <begin position="45"/>
        <end position="88"/>
    </location>
</feature>
<feature type="region of interest" description="Disordered" evidence="1">
    <location>
        <begin position="235"/>
        <end position="268"/>
    </location>
</feature>
<dbReference type="CDD" id="cd00118">
    <property type="entry name" value="LysM"/>
    <property type="match status" value="3"/>
</dbReference>
<evidence type="ECO:0000256" key="2">
    <source>
        <dbReference type="SAM" id="SignalP"/>
    </source>
</evidence>
<proteinExistence type="predicted"/>
<keyword evidence="5" id="KW-1185">Reference proteome</keyword>
<dbReference type="Proteomes" id="UP000198510">
    <property type="component" value="Unassembled WGS sequence"/>
</dbReference>
<dbReference type="InterPro" id="IPR036908">
    <property type="entry name" value="RlpA-like_sf"/>
</dbReference>
<dbReference type="PANTHER" id="PTHR33734">
    <property type="entry name" value="LYSM DOMAIN-CONTAINING GPI-ANCHORED PROTEIN 2"/>
    <property type="match status" value="1"/>
</dbReference>
<dbReference type="GO" id="GO:0008932">
    <property type="term" value="F:lytic endotransglycosylase activity"/>
    <property type="evidence" value="ECO:0007669"/>
    <property type="project" value="TreeGrafter"/>
</dbReference>
<reference evidence="4 5" key="1">
    <citation type="submission" date="2016-10" db="EMBL/GenBank/DDBJ databases">
        <authorList>
            <person name="de Groot N.N."/>
        </authorList>
    </citation>
    <scope>NUCLEOTIDE SEQUENCE [LARGE SCALE GENOMIC DNA]</scope>
    <source>
        <strain evidence="4 5">DSM 25186</strain>
    </source>
</reference>
<dbReference type="InterPro" id="IPR018392">
    <property type="entry name" value="LysM"/>
</dbReference>